<dbReference type="SUPFAM" id="SSF54736">
    <property type="entry name" value="ClpS-like"/>
    <property type="match status" value="1"/>
</dbReference>
<feature type="non-terminal residue" evidence="12">
    <location>
        <position position="1"/>
    </location>
</feature>
<dbReference type="GO" id="GO:0071596">
    <property type="term" value="P:ubiquitin-dependent protein catabolic process via the N-end rule pathway"/>
    <property type="evidence" value="ECO:0007669"/>
    <property type="project" value="UniProtKB-UniRule"/>
</dbReference>
<evidence type="ECO:0000313" key="12">
    <source>
        <dbReference type="EMBL" id="KMS94299.1"/>
    </source>
</evidence>
<evidence type="ECO:0000256" key="2">
    <source>
        <dbReference type="ARBA" id="ARBA00004906"/>
    </source>
</evidence>
<dbReference type="PANTHER" id="PTHR21497">
    <property type="entry name" value="UBIQUITIN LIGASE E3 ALPHA-RELATED"/>
    <property type="match status" value="1"/>
</dbReference>
<feature type="domain" description="UBR-type" evidence="11">
    <location>
        <begin position="1"/>
        <end position="64"/>
    </location>
</feature>
<keyword evidence="5 10" id="KW-0863">Zinc-finger</keyword>
<name>A0A0J8AZV4_BETVV</name>
<evidence type="ECO:0000256" key="4">
    <source>
        <dbReference type="ARBA" id="ARBA00022723"/>
    </source>
</evidence>
<dbReference type="SMART" id="SM00396">
    <property type="entry name" value="ZnF_UBR1"/>
    <property type="match status" value="1"/>
</dbReference>
<protein>
    <recommendedName>
        <fullName evidence="10">E3 ubiquitin-protein ligase</fullName>
        <ecNumber evidence="10">2.3.2.27</ecNumber>
    </recommendedName>
</protein>
<comment type="catalytic activity">
    <reaction evidence="1 10">
        <text>S-ubiquitinyl-[E2 ubiquitin-conjugating enzyme]-L-cysteine + [acceptor protein]-L-lysine = [E2 ubiquitin-conjugating enzyme]-L-cysteine + N(6)-ubiquitinyl-[acceptor protein]-L-lysine.</text>
        <dbReference type="EC" id="2.3.2.27"/>
    </reaction>
</comment>
<dbReference type="GO" id="GO:0005737">
    <property type="term" value="C:cytoplasm"/>
    <property type="evidence" value="ECO:0007669"/>
    <property type="project" value="TreeGrafter"/>
</dbReference>
<evidence type="ECO:0000313" key="13">
    <source>
        <dbReference type="Proteomes" id="UP000035740"/>
    </source>
</evidence>
<evidence type="ECO:0000256" key="10">
    <source>
        <dbReference type="RuleBase" id="RU366018"/>
    </source>
</evidence>
<dbReference type="InterPro" id="IPR003126">
    <property type="entry name" value="Znf_UBR"/>
</dbReference>
<dbReference type="EC" id="2.3.2.27" evidence="10"/>
<dbReference type="Gene3D" id="3.30.1390.10">
    <property type="match status" value="1"/>
</dbReference>
<gene>
    <name evidence="12" type="ORF">BVRB_022800</name>
</gene>
<dbReference type="GO" id="GO:0000151">
    <property type="term" value="C:ubiquitin ligase complex"/>
    <property type="evidence" value="ECO:0007669"/>
    <property type="project" value="TreeGrafter"/>
</dbReference>
<feature type="zinc finger region" description="UBR-type" evidence="9">
    <location>
        <begin position="1"/>
        <end position="64"/>
    </location>
</feature>
<reference evidence="12 13" key="1">
    <citation type="journal article" date="2014" name="Nature">
        <title>The genome of the recently domesticated crop plant sugar beet (Beta vulgaris).</title>
        <authorList>
            <person name="Dohm J.C."/>
            <person name="Minoche A.E."/>
            <person name="Holtgrawe D."/>
            <person name="Capella-Gutierrez S."/>
            <person name="Zakrzewski F."/>
            <person name="Tafer H."/>
            <person name="Rupp O."/>
            <person name="Sorensen T.R."/>
            <person name="Stracke R."/>
            <person name="Reinhardt R."/>
            <person name="Goesmann A."/>
            <person name="Kraft T."/>
            <person name="Schulz B."/>
            <person name="Stadler P.F."/>
            <person name="Schmidt T."/>
            <person name="Gabaldon T."/>
            <person name="Lehrach H."/>
            <person name="Weisshaar B."/>
            <person name="Himmelbauer H."/>
        </authorList>
    </citation>
    <scope>NUCLEOTIDE SEQUENCE [LARGE SCALE GENOMIC DNA]</scope>
    <source>
        <tissue evidence="12">Taproot</tissue>
    </source>
</reference>
<keyword evidence="4 10" id="KW-0479">Metal-binding</keyword>
<dbReference type="EMBL" id="KQ094464">
    <property type="protein sequence ID" value="KMS94299.1"/>
    <property type="molecule type" value="Genomic_DNA"/>
</dbReference>
<comment type="function">
    <text evidence="10">Ubiquitin ligase protein which is a component of the N-end rule pathway. Recognizes and binds to proteins bearing specific N-terminal residues that are destabilizing according to the N-end rule, leading to their ubiquitination and subsequent degradation.</text>
</comment>
<dbReference type="GO" id="GO:0008270">
    <property type="term" value="F:zinc ion binding"/>
    <property type="evidence" value="ECO:0007669"/>
    <property type="project" value="UniProtKB-UniRule"/>
</dbReference>
<evidence type="ECO:0000256" key="5">
    <source>
        <dbReference type="ARBA" id="ARBA00022771"/>
    </source>
</evidence>
<dbReference type="GO" id="GO:0061630">
    <property type="term" value="F:ubiquitin protein ligase activity"/>
    <property type="evidence" value="ECO:0007669"/>
    <property type="project" value="UniProtKB-UniRule"/>
</dbReference>
<evidence type="ECO:0000256" key="8">
    <source>
        <dbReference type="ARBA" id="ARBA00046341"/>
    </source>
</evidence>
<dbReference type="Pfam" id="PF02207">
    <property type="entry name" value="zf-UBR"/>
    <property type="match status" value="1"/>
</dbReference>
<dbReference type="GO" id="GO:0016567">
    <property type="term" value="P:protein ubiquitination"/>
    <property type="evidence" value="ECO:0007669"/>
    <property type="project" value="UniProtKB-UniRule"/>
</dbReference>
<dbReference type="InterPro" id="IPR003769">
    <property type="entry name" value="ClpS_core"/>
</dbReference>
<dbReference type="Gene3D" id="2.10.110.30">
    <property type="match status" value="1"/>
</dbReference>
<evidence type="ECO:0000256" key="1">
    <source>
        <dbReference type="ARBA" id="ARBA00000900"/>
    </source>
</evidence>
<evidence type="ECO:0000256" key="3">
    <source>
        <dbReference type="ARBA" id="ARBA00022679"/>
    </source>
</evidence>
<evidence type="ECO:0000256" key="6">
    <source>
        <dbReference type="ARBA" id="ARBA00022786"/>
    </source>
</evidence>
<dbReference type="InterPro" id="IPR014719">
    <property type="entry name" value="Ribosomal_bL12_C/ClpS-like"/>
</dbReference>
<dbReference type="Pfam" id="PF02617">
    <property type="entry name" value="ClpS"/>
    <property type="match status" value="1"/>
</dbReference>
<sequence>PGEPAYQCSTCGVDPTCIQCASCFRRADHTGHDVKMTHAGGGGICDCGDSSSWASEGFCSQHRGHGDVDAVDTSWLPSHTVIIFETLLDDTIKSILQLDDHFMVDKEILAGTPKLHHTHVGLLYNDNVHSFNDIITLLRSIAGLPERCGLNVALKVDYYQRAVFAVGPESHCQTYINEFSDYDVGGAVDRVPNVLLTEDR</sequence>
<dbReference type="InterPro" id="IPR039164">
    <property type="entry name" value="UBR1-like"/>
</dbReference>
<keyword evidence="7 10" id="KW-0862">Zinc</keyword>
<feature type="non-terminal residue" evidence="12">
    <location>
        <position position="200"/>
    </location>
</feature>
<dbReference type="PANTHER" id="PTHR21497:SF24">
    <property type="entry name" value="E3 UBIQUITIN-PROTEIN LIGASE UBR1"/>
    <property type="match status" value="1"/>
</dbReference>
<evidence type="ECO:0000256" key="9">
    <source>
        <dbReference type="PROSITE-ProRule" id="PRU00508"/>
    </source>
</evidence>
<keyword evidence="13" id="KW-1185">Reference proteome</keyword>
<accession>A0A0J8AZV4</accession>
<dbReference type="PROSITE" id="PS51157">
    <property type="entry name" value="ZF_UBR"/>
    <property type="match status" value="1"/>
</dbReference>
<evidence type="ECO:0000259" key="11">
    <source>
        <dbReference type="PROSITE" id="PS51157"/>
    </source>
</evidence>
<dbReference type="OrthoDB" id="26387at2759"/>
<evidence type="ECO:0000256" key="7">
    <source>
        <dbReference type="ARBA" id="ARBA00022833"/>
    </source>
</evidence>
<dbReference type="UniPathway" id="UPA00143"/>
<comment type="pathway">
    <text evidence="2 10">Protein modification; protein ubiquitination.</text>
</comment>
<dbReference type="Proteomes" id="UP000035740">
    <property type="component" value="Unassembled WGS sequence"/>
</dbReference>
<organism evidence="12 13">
    <name type="scientific">Beta vulgaris subsp. vulgaris</name>
    <name type="common">Beet</name>
    <dbReference type="NCBI Taxonomy" id="3555"/>
    <lineage>
        <taxon>Eukaryota</taxon>
        <taxon>Viridiplantae</taxon>
        <taxon>Streptophyta</taxon>
        <taxon>Embryophyta</taxon>
        <taxon>Tracheophyta</taxon>
        <taxon>Spermatophyta</taxon>
        <taxon>Magnoliopsida</taxon>
        <taxon>eudicotyledons</taxon>
        <taxon>Gunneridae</taxon>
        <taxon>Pentapetalae</taxon>
        <taxon>Caryophyllales</taxon>
        <taxon>Chenopodiaceae</taxon>
        <taxon>Betoideae</taxon>
        <taxon>Beta</taxon>
    </lineage>
</organism>
<keyword evidence="6 10" id="KW-0833">Ubl conjugation pathway</keyword>
<proteinExistence type="inferred from homology"/>
<dbReference type="Gramene" id="KMS94299">
    <property type="protein sequence ID" value="KMS94299"/>
    <property type="gene ID" value="BVRB_022800"/>
</dbReference>
<comment type="similarity">
    <text evidence="8 10">Belongs to the E3 ubiquitin-protein ligase UBR1-like family.</text>
</comment>
<dbReference type="FunFam" id="2.10.110.30:FF:000002">
    <property type="entry name" value="Putative e3 ubiquitin-protein ligase ubr3"/>
    <property type="match status" value="1"/>
</dbReference>
<keyword evidence="3 10" id="KW-0808">Transferase</keyword>
<dbReference type="AlphaFoldDB" id="A0A0J8AZV4"/>